<dbReference type="Proteomes" id="UP001558850">
    <property type="component" value="Unassembled WGS sequence"/>
</dbReference>
<proteinExistence type="predicted"/>
<evidence type="ECO:0000313" key="1">
    <source>
        <dbReference type="EMBL" id="MEX3933846.1"/>
    </source>
</evidence>
<evidence type="ECO:0000313" key="2">
    <source>
        <dbReference type="Proteomes" id="UP001558850"/>
    </source>
</evidence>
<protein>
    <submittedName>
        <fullName evidence="1">Uncharacterized protein</fullName>
    </submittedName>
</protein>
<reference evidence="1" key="1">
    <citation type="submission" date="2024-07" db="EMBL/GenBank/DDBJ databases">
        <title>A survey of Mimosa microsymbionts across Brazilian biomes reveals a high diversity of Paraburkholderia nodulating endemic species, but also that Cupriavidus is common as a symbiont of widespread species.</title>
        <authorList>
            <person name="Rouws L."/>
            <person name="Barauna A."/>
            <person name="Beukes C."/>
            <person name="Rouws J.R.C."/>
            <person name="De Faria S.M."/>
            <person name="Gross E."/>
            <person name="Bueno Dos Reis Junior F."/>
            <person name="Simon M.F."/>
            <person name="Maluk M."/>
            <person name="Odee D.W."/>
            <person name="Kenicer G."/>
            <person name="Young J.P.W."/>
            <person name="Reis V.M."/>
            <person name="Zilli J."/>
            <person name="James E.K."/>
        </authorList>
    </citation>
    <scope>NUCLEOTIDE SEQUENCE</scope>
    <source>
        <strain evidence="1">EG181B</strain>
    </source>
</reference>
<sequence>MAIGWNAYRDSRDHRRERRDAALEVALSLEKYARTCRAMMHKADWASDEAIRTNNSQPVNGVHVPDFTYPTIEWKWLDHRNTSLLRDFPATVHYAREYVGSTWEYALASDVCDRVEFECAKLAKRALVLASLTRKKHGAARWNPGAADADLERELDELIAAREDRRKTILEQAKPSNTPASANPLPTGQASPGSV</sequence>
<accession>A0ACC6U2K4</accession>
<dbReference type="EMBL" id="JBFRCH010000009">
    <property type="protein sequence ID" value="MEX3933846.1"/>
    <property type="molecule type" value="Genomic_DNA"/>
</dbReference>
<comment type="caution">
    <text evidence="1">The sequence shown here is derived from an EMBL/GenBank/DDBJ whole genome shotgun (WGS) entry which is preliminary data.</text>
</comment>
<keyword evidence="2" id="KW-1185">Reference proteome</keyword>
<name>A0ACC6U2K4_9BURK</name>
<gene>
    <name evidence="1" type="ORF">AB4Y32_18920</name>
</gene>
<organism evidence="1 2">
    <name type="scientific">Paraburkholderia phymatum</name>
    <dbReference type="NCBI Taxonomy" id="148447"/>
    <lineage>
        <taxon>Bacteria</taxon>
        <taxon>Pseudomonadati</taxon>
        <taxon>Pseudomonadota</taxon>
        <taxon>Betaproteobacteria</taxon>
        <taxon>Burkholderiales</taxon>
        <taxon>Burkholderiaceae</taxon>
        <taxon>Paraburkholderia</taxon>
    </lineage>
</organism>